<evidence type="ECO:0000313" key="2">
    <source>
        <dbReference type="Proteomes" id="UP000606870"/>
    </source>
</evidence>
<comment type="caution">
    <text evidence="1">The sequence shown here is derived from an EMBL/GenBank/DDBJ whole genome shotgun (WGS) entry which is preliminary data.</text>
</comment>
<sequence length="97" mass="11268">MALFTVAAHTAGHNDGFIRYNTETKELQLMLHDEEKEKEAREFLTKVHPWHRYVTLSQYETVNAAATDNLETLKLALGYIWLPLGVHIDWSRPVEDM</sequence>
<name>A0ABR6VK95_9FIRM</name>
<protein>
    <submittedName>
        <fullName evidence="1">Uncharacterized protein</fullName>
    </submittedName>
</protein>
<dbReference type="RefSeq" id="WP_186503385.1">
    <property type="nucleotide sequence ID" value="NZ_JACOGK010000021.1"/>
</dbReference>
<accession>A0ABR6VK95</accession>
<dbReference type="EMBL" id="JACOGK010000021">
    <property type="protein sequence ID" value="MBC3537172.1"/>
    <property type="molecule type" value="Genomic_DNA"/>
</dbReference>
<reference evidence="1 2" key="1">
    <citation type="submission" date="2020-08" db="EMBL/GenBank/DDBJ databases">
        <authorList>
            <person name="Liu C."/>
            <person name="Sun Q."/>
        </authorList>
    </citation>
    <scope>NUCLEOTIDE SEQUENCE [LARGE SCALE GENOMIC DNA]</scope>
    <source>
        <strain evidence="1 2">NSJ-59</strain>
    </source>
</reference>
<gene>
    <name evidence="1" type="ORF">H8J70_07900</name>
</gene>
<dbReference type="Proteomes" id="UP000606870">
    <property type="component" value="Unassembled WGS sequence"/>
</dbReference>
<proteinExistence type="predicted"/>
<evidence type="ECO:0000313" key="1">
    <source>
        <dbReference type="EMBL" id="MBC3537172.1"/>
    </source>
</evidence>
<keyword evidence="2" id="KW-1185">Reference proteome</keyword>
<organism evidence="1 2">
    <name type="scientific">Megasphaera hominis</name>
    <dbReference type="NCBI Taxonomy" id="159836"/>
    <lineage>
        <taxon>Bacteria</taxon>
        <taxon>Bacillati</taxon>
        <taxon>Bacillota</taxon>
        <taxon>Negativicutes</taxon>
        <taxon>Veillonellales</taxon>
        <taxon>Veillonellaceae</taxon>
        <taxon>Megasphaera</taxon>
    </lineage>
</organism>